<dbReference type="EMBL" id="NBAG03000280">
    <property type="protein sequence ID" value="PNI49487.1"/>
    <property type="molecule type" value="Genomic_DNA"/>
</dbReference>
<comment type="caution">
    <text evidence="2">The sequence shown here is derived from an EMBL/GenBank/DDBJ whole genome shotgun (WGS) entry which is preliminary data.</text>
</comment>
<dbReference type="InterPro" id="IPR035966">
    <property type="entry name" value="PKF_sf"/>
</dbReference>
<evidence type="ECO:0000313" key="3">
    <source>
        <dbReference type="Proteomes" id="UP000236370"/>
    </source>
</evidence>
<protein>
    <submittedName>
        <fullName evidence="2">PFKM isoform 13</fullName>
    </submittedName>
</protein>
<dbReference type="PANTHER" id="PTHR13697:SF59">
    <property type="entry name" value="ATP-DEPENDENT 6-PHOSPHOFRUCTOKINASE, MUSCLE TYPE"/>
    <property type="match status" value="1"/>
</dbReference>
<comment type="catalytic activity">
    <reaction evidence="1">
        <text>beta-D-fructose 6-phosphate + ATP = beta-D-fructose 1,6-bisphosphate + ADP + H(+)</text>
        <dbReference type="Rhea" id="RHEA:16109"/>
        <dbReference type="ChEBI" id="CHEBI:15378"/>
        <dbReference type="ChEBI" id="CHEBI:30616"/>
        <dbReference type="ChEBI" id="CHEBI:32966"/>
        <dbReference type="ChEBI" id="CHEBI:57634"/>
        <dbReference type="ChEBI" id="CHEBI:456216"/>
        <dbReference type="EC" id="2.7.1.11"/>
    </reaction>
</comment>
<dbReference type="PANTHER" id="PTHR13697">
    <property type="entry name" value="PHOSPHOFRUCTOKINASE"/>
    <property type="match status" value="1"/>
</dbReference>
<organism evidence="2 3">
    <name type="scientific">Pan troglodytes</name>
    <name type="common">Chimpanzee</name>
    <dbReference type="NCBI Taxonomy" id="9598"/>
    <lineage>
        <taxon>Eukaryota</taxon>
        <taxon>Metazoa</taxon>
        <taxon>Chordata</taxon>
        <taxon>Craniata</taxon>
        <taxon>Vertebrata</taxon>
        <taxon>Euteleostomi</taxon>
        <taxon>Mammalia</taxon>
        <taxon>Eutheria</taxon>
        <taxon>Euarchontoglires</taxon>
        <taxon>Primates</taxon>
        <taxon>Haplorrhini</taxon>
        <taxon>Catarrhini</taxon>
        <taxon>Hominidae</taxon>
        <taxon>Pan</taxon>
    </lineage>
</organism>
<proteinExistence type="predicted"/>
<evidence type="ECO:0000313" key="2">
    <source>
        <dbReference type="EMBL" id="PNI49487.1"/>
    </source>
</evidence>
<sequence>SLSGNQAVRLPLMECVQVTKDVTKAMDEKKFDEALKLRGR</sequence>
<evidence type="ECO:0000256" key="1">
    <source>
        <dbReference type="ARBA" id="ARBA00048070"/>
    </source>
</evidence>
<name>A0A2J8LQE0_PANTR</name>
<feature type="non-terminal residue" evidence="2">
    <location>
        <position position="1"/>
    </location>
</feature>
<dbReference type="GO" id="GO:0003872">
    <property type="term" value="F:6-phosphofructokinase activity"/>
    <property type="evidence" value="ECO:0007669"/>
    <property type="project" value="UniProtKB-EC"/>
</dbReference>
<dbReference type="Gene3D" id="3.40.50.460">
    <property type="entry name" value="Phosphofructokinase domain"/>
    <property type="match status" value="1"/>
</dbReference>
<dbReference type="Proteomes" id="UP000236370">
    <property type="component" value="Unassembled WGS sequence"/>
</dbReference>
<accession>A0A2J8LQE0</accession>
<gene>
    <name evidence="2" type="ORF">CK820_G0026939</name>
</gene>
<reference evidence="2 3" key="1">
    <citation type="submission" date="2017-12" db="EMBL/GenBank/DDBJ databases">
        <title>High-resolution comparative analysis of great ape genomes.</title>
        <authorList>
            <person name="Pollen A."/>
            <person name="Hastie A."/>
            <person name="Hormozdiari F."/>
            <person name="Dougherty M."/>
            <person name="Liu R."/>
            <person name="Chaisson M."/>
            <person name="Hoppe E."/>
            <person name="Hill C."/>
            <person name="Pang A."/>
            <person name="Hillier L."/>
            <person name="Baker C."/>
            <person name="Armstrong J."/>
            <person name="Shendure J."/>
            <person name="Paten B."/>
            <person name="Wilson R."/>
            <person name="Chao H."/>
            <person name="Schneider V."/>
            <person name="Ventura M."/>
            <person name="Kronenberg Z."/>
            <person name="Murali S."/>
            <person name="Gordon D."/>
            <person name="Cantsilieris S."/>
            <person name="Munson K."/>
            <person name="Nelson B."/>
            <person name="Raja A."/>
            <person name="Underwood J."/>
            <person name="Diekhans M."/>
            <person name="Fiddes I."/>
            <person name="Haussler D."/>
            <person name="Eichler E."/>
        </authorList>
    </citation>
    <scope>NUCLEOTIDE SEQUENCE [LARGE SCALE GENOMIC DNA]</scope>
    <source>
        <strain evidence="2">Yerkes chimp pedigree #C0471</strain>
    </source>
</reference>
<dbReference type="Gene3D" id="3.40.50.450">
    <property type="match status" value="1"/>
</dbReference>
<dbReference type="AlphaFoldDB" id="A0A2J8LQE0"/>